<accession>A0ABD0Y2K8</accession>
<dbReference type="Proteomes" id="UP001558652">
    <property type="component" value="Unassembled WGS sequence"/>
</dbReference>
<dbReference type="PANTHER" id="PTHR43981:SF2">
    <property type="entry name" value="ENOYL-[ACYL-CARRIER-PROTEIN] REDUCTASE, MITOCHONDRIAL"/>
    <property type="match status" value="1"/>
</dbReference>
<dbReference type="InterPro" id="IPR011032">
    <property type="entry name" value="GroES-like_sf"/>
</dbReference>
<protein>
    <recommendedName>
        <fullName evidence="12">Enoyl-[acyl-carrier-protein] reductase, mitochondrial</fullName>
        <ecNumber evidence="11">1.3.1.104</ecNumber>
    </recommendedName>
    <alternativeName>
        <fullName evidence="13">2-enoyl thioester reductase</fullName>
    </alternativeName>
</protein>
<evidence type="ECO:0000256" key="10">
    <source>
        <dbReference type="ARBA" id="ARBA00023160"/>
    </source>
</evidence>
<dbReference type="SMART" id="SM00829">
    <property type="entry name" value="PKS_ER"/>
    <property type="match status" value="1"/>
</dbReference>
<dbReference type="FunFam" id="3.40.50.720:FF:000112">
    <property type="entry name" value="Enoyl-[acyl-carrier-protein] reductase 1, mitochondrial"/>
    <property type="match status" value="1"/>
</dbReference>
<dbReference type="EMBL" id="JBFDAA010000015">
    <property type="protein sequence ID" value="KAL1117686.1"/>
    <property type="molecule type" value="Genomic_DNA"/>
</dbReference>
<name>A0ABD0Y2K8_9HEMI</name>
<keyword evidence="3" id="KW-0444">Lipid biosynthesis</keyword>
<dbReference type="InterPro" id="IPR051034">
    <property type="entry name" value="Mito_Enoyl-ACP_Reductase"/>
</dbReference>
<evidence type="ECO:0000256" key="8">
    <source>
        <dbReference type="ARBA" id="ARBA00023098"/>
    </source>
</evidence>
<evidence type="ECO:0000256" key="13">
    <source>
        <dbReference type="ARBA" id="ARBA00042123"/>
    </source>
</evidence>
<dbReference type="GO" id="GO:0141148">
    <property type="term" value="F:enoyl-[acyl-carrier-protein] reductase (NADPH) activity"/>
    <property type="evidence" value="ECO:0007669"/>
    <property type="project" value="UniProtKB-EC"/>
</dbReference>
<evidence type="ECO:0000256" key="2">
    <source>
        <dbReference type="ARBA" id="ARBA00010371"/>
    </source>
</evidence>
<dbReference type="SUPFAM" id="SSF50129">
    <property type="entry name" value="GroES-like"/>
    <property type="match status" value="1"/>
</dbReference>
<organism evidence="16 17">
    <name type="scientific">Ranatra chinensis</name>
    <dbReference type="NCBI Taxonomy" id="642074"/>
    <lineage>
        <taxon>Eukaryota</taxon>
        <taxon>Metazoa</taxon>
        <taxon>Ecdysozoa</taxon>
        <taxon>Arthropoda</taxon>
        <taxon>Hexapoda</taxon>
        <taxon>Insecta</taxon>
        <taxon>Pterygota</taxon>
        <taxon>Neoptera</taxon>
        <taxon>Paraneoptera</taxon>
        <taxon>Hemiptera</taxon>
        <taxon>Heteroptera</taxon>
        <taxon>Panheteroptera</taxon>
        <taxon>Nepomorpha</taxon>
        <taxon>Nepidae</taxon>
        <taxon>Ranatrinae</taxon>
        <taxon>Ranatra</taxon>
    </lineage>
</organism>
<dbReference type="Pfam" id="PF00107">
    <property type="entry name" value="ADH_zinc_N"/>
    <property type="match status" value="1"/>
</dbReference>
<evidence type="ECO:0000256" key="1">
    <source>
        <dbReference type="ARBA" id="ARBA00004173"/>
    </source>
</evidence>
<evidence type="ECO:0000259" key="15">
    <source>
        <dbReference type="SMART" id="SM00829"/>
    </source>
</evidence>
<dbReference type="SUPFAM" id="SSF51735">
    <property type="entry name" value="NAD(P)-binding Rossmann-fold domains"/>
    <property type="match status" value="1"/>
</dbReference>
<keyword evidence="10" id="KW-0275">Fatty acid biosynthesis</keyword>
<keyword evidence="8" id="KW-0443">Lipid metabolism</keyword>
<comment type="similarity">
    <text evidence="2">Belongs to the zinc-containing alcohol dehydrogenase family. Quinone oxidoreductase subfamily.</text>
</comment>
<dbReference type="CDD" id="cd08290">
    <property type="entry name" value="ETR"/>
    <property type="match status" value="1"/>
</dbReference>
<dbReference type="Gene3D" id="3.40.50.720">
    <property type="entry name" value="NAD(P)-binding Rossmann-like Domain"/>
    <property type="match status" value="1"/>
</dbReference>
<sequence length="359" mass="39954">MFKVGVGLGNFTNIPCRFYSPSVKAKKLVFHEFGDPPKVVKFEEEVVPEPKPDEVLIEMLVASINPADINIVQGVYPIKPRLPGVPGNEGVGKVLSVGRNVKSLCVGDRVMPNTENLGTWRSHGVFKETSLMKVRDDIPLVEQSATHSNGATAYRMLKDFVALKEGDVVLQNGANSAAGQHVVQLCHIWGYKSVNIVRDRPNIAELKSYLTGLGATHVLTEEEFRKTELFKSGDVPQPKLALNCVGGKSSTELIRKLAPKGIMVTYGGMSREPVIVPTAMFIFKDIEARGFWITRWTNENRDSEERKTMLCELMDLIKENKLVAPTHKLVPISEYTEVLSDTVNPKGLRGMKYLFDFRL</sequence>
<evidence type="ECO:0000256" key="3">
    <source>
        <dbReference type="ARBA" id="ARBA00022516"/>
    </source>
</evidence>
<dbReference type="Pfam" id="PF08240">
    <property type="entry name" value="ADH_N"/>
    <property type="match status" value="1"/>
</dbReference>
<evidence type="ECO:0000256" key="11">
    <source>
        <dbReference type="ARBA" id="ARBA00038963"/>
    </source>
</evidence>
<comment type="subcellular location">
    <subcellularLocation>
        <location evidence="1">Mitochondrion</location>
    </subcellularLocation>
</comment>
<evidence type="ECO:0000256" key="6">
    <source>
        <dbReference type="ARBA" id="ARBA00022946"/>
    </source>
</evidence>
<evidence type="ECO:0000256" key="9">
    <source>
        <dbReference type="ARBA" id="ARBA00023128"/>
    </source>
</evidence>
<reference evidence="16 17" key="1">
    <citation type="submission" date="2024-07" db="EMBL/GenBank/DDBJ databases">
        <title>Chromosome-level genome assembly of the water stick insect Ranatra chinensis (Heteroptera: Nepidae).</title>
        <authorList>
            <person name="Liu X."/>
        </authorList>
    </citation>
    <scope>NUCLEOTIDE SEQUENCE [LARGE SCALE GENOMIC DNA]</scope>
    <source>
        <strain evidence="16">Cailab_2021Rc</strain>
        <tissue evidence="16">Muscle</tissue>
    </source>
</reference>
<dbReference type="AlphaFoldDB" id="A0ABD0Y2K8"/>
<keyword evidence="7" id="KW-0560">Oxidoreductase</keyword>
<dbReference type="InterPro" id="IPR020843">
    <property type="entry name" value="ER"/>
</dbReference>
<dbReference type="PANTHER" id="PTHR43981">
    <property type="entry name" value="ENOYL-[ACYL-CARRIER-PROTEIN] REDUCTASE, MITOCHONDRIAL"/>
    <property type="match status" value="1"/>
</dbReference>
<evidence type="ECO:0000256" key="7">
    <source>
        <dbReference type="ARBA" id="ARBA00023002"/>
    </source>
</evidence>
<gene>
    <name evidence="16" type="ORF">AAG570_004001</name>
</gene>
<dbReference type="EC" id="1.3.1.104" evidence="11"/>
<keyword evidence="5" id="KW-0521">NADP</keyword>
<dbReference type="InterPro" id="IPR013154">
    <property type="entry name" value="ADH-like_N"/>
</dbReference>
<dbReference type="InterPro" id="IPR013149">
    <property type="entry name" value="ADH-like_C"/>
</dbReference>
<comment type="catalytic activity">
    <reaction evidence="14">
        <text>a 2,3-saturated acyl-[ACP] + NADP(+) = a (2E)-enoyl-[ACP] + NADPH + H(+)</text>
        <dbReference type="Rhea" id="RHEA:22564"/>
        <dbReference type="Rhea" id="RHEA-COMP:9925"/>
        <dbReference type="Rhea" id="RHEA-COMP:9926"/>
        <dbReference type="ChEBI" id="CHEBI:15378"/>
        <dbReference type="ChEBI" id="CHEBI:57783"/>
        <dbReference type="ChEBI" id="CHEBI:58349"/>
        <dbReference type="ChEBI" id="CHEBI:78784"/>
        <dbReference type="ChEBI" id="CHEBI:78785"/>
        <dbReference type="EC" id="1.3.1.104"/>
    </reaction>
</comment>
<keyword evidence="6" id="KW-0809">Transit peptide</keyword>
<keyword evidence="17" id="KW-1185">Reference proteome</keyword>
<proteinExistence type="inferred from homology"/>
<dbReference type="InterPro" id="IPR036291">
    <property type="entry name" value="NAD(P)-bd_dom_sf"/>
</dbReference>
<evidence type="ECO:0000256" key="5">
    <source>
        <dbReference type="ARBA" id="ARBA00022857"/>
    </source>
</evidence>
<keyword evidence="4" id="KW-0276">Fatty acid metabolism</keyword>
<evidence type="ECO:0000256" key="12">
    <source>
        <dbReference type="ARBA" id="ARBA00041058"/>
    </source>
</evidence>
<feature type="domain" description="Enoyl reductase (ER)" evidence="15">
    <location>
        <begin position="35"/>
        <end position="339"/>
    </location>
</feature>
<dbReference type="GO" id="GO:0005739">
    <property type="term" value="C:mitochondrion"/>
    <property type="evidence" value="ECO:0007669"/>
    <property type="project" value="UniProtKB-SubCell"/>
</dbReference>
<evidence type="ECO:0000313" key="17">
    <source>
        <dbReference type="Proteomes" id="UP001558652"/>
    </source>
</evidence>
<evidence type="ECO:0000313" key="16">
    <source>
        <dbReference type="EMBL" id="KAL1117686.1"/>
    </source>
</evidence>
<keyword evidence="9" id="KW-0496">Mitochondrion</keyword>
<evidence type="ECO:0000256" key="4">
    <source>
        <dbReference type="ARBA" id="ARBA00022832"/>
    </source>
</evidence>
<evidence type="ECO:0000256" key="14">
    <source>
        <dbReference type="ARBA" id="ARBA00048843"/>
    </source>
</evidence>
<dbReference type="GO" id="GO:0006633">
    <property type="term" value="P:fatty acid biosynthetic process"/>
    <property type="evidence" value="ECO:0007669"/>
    <property type="project" value="UniProtKB-KW"/>
</dbReference>
<dbReference type="Gene3D" id="3.90.180.10">
    <property type="entry name" value="Medium-chain alcohol dehydrogenases, catalytic domain"/>
    <property type="match status" value="1"/>
</dbReference>
<comment type="caution">
    <text evidence="16">The sequence shown here is derived from an EMBL/GenBank/DDBJ whole genome shotgun (WGS) entry which is preliminary data.</text>
</comment>